<organism evidence="1 2">
    <name type="scientific">Acidaminococcus fermentans</name>
    <dbReference type="NCBI Taxonomy" id="905"/>
    <lineage>
        <taxon>Bacteria</taxon>
        <taxon>Bacillati</taxon>
        <taxon>Bacillota</taxon>
        <taxon>Negativicutes</taxon>
        <taxon>Acidaminococcales</taxon>
        <taxon>Acidaminococcaceae</taxon>
        <taxon>Acidaminococcus</taxon>
    </lineage>
</organism>
<comment type="caution">
    <text evidence="1">The sequence shown here is derived from an EMBL/GenBank/DDBJ whole genome shotgun (WGS) entry which is preliminary data.</text>
</comment>
<dbReference type="Proteomes" id="UP000182379">
    <property type="component" value="Unassembled WGS sequence"/>
</dbReference>
<proteinExistence type="predicted"/>
<evidence type="ECO:0000313" key="2">
    <source>
        <dbReference type="Proteomes" id="UP000182379"/>
    </source>
</evidence>
<protein>
    <recommendedName>
        <fullName evidence="3">Heat-shock protein Hsp90</fullName>
    </recommendedName>
</protein>
<sequence length="114" mass="11963">MANHEELVAEVKNLAAAPSVYSGLKDLAEQWLAADGTAAQANLTALLRAALKEDVCTIDEVLPFFASDEAKKAFGEEAAAQMLAQGQKVKAEGGKYCFCPACTAGAKILEMLGE</sequence>
<accession>A0A1H2WVW5</accession>
<name>A0A1H2WVW5_ACIFE</name>
<evidence type="ECO:0008006" key="3">
    <source>
        <dbReference type="Google" id="ProtNLM"/>
    </source>
</evidence>
<dbReference type="AlphaFoldDB" id="A0A1H2WVW5"/>
<evidence type="ECO:0000313" key="1">
    <source>
        <dbReference type="EMBL" id="SDW84711.1"/>
    </source>
</evidence>
<gene>
    <name evidence="1" type="ORF">SAMN05216495_10731</name>
</gene>
<dbReference type="GeneID" id="78335744"/>
<dbReference type="OMA" id="YCDCPAC"/>
<dbReference type="EMBL" id="FNOP01000007">
    <property type="protein sequence ID" value="SDW84711.1"/>
    <property type="molecule type" value="Genomic_DNA"/>
</dbReference>
<dbReference type="RefSeq" id="WP_012939375.1">
    <property type="nucleotide sequence ID" value="NZ_CALAKB010000027.1"/>
</dbReference>
<reference evidence="1 2" key="1">
    <citation type="submission" date="2016-10" db="EMBL/GenBank/DDBJ databases">
        <authorList>
            <person name="Varghese N."/>
            <person name="Submissions S."/>
        </authorList>
    </citation>
    <scope>NUCLEOTIDE SEQUENCE [LARGE SCALE GENOMIC DNA]</scope>
    <source>
        <strain evidence="1 2">WCC6</strain>
    </source>
</reference>